<dbReference type="EMBL" id="CAQQ02046843">
    <property type="status" value="NOT_ANNOTATED_CDS"/>
    <property type="molecule type" value="Genomic_DNA"/>
</dbReference>
<dbReference type="AlphaFoldDB" id="T1GJQ5"/>
<accession>T1GJQ5</accession>
<comment type="similarity">
    <text evidence="2">Belongs to the Integrator subunit 10 family.</text>
</comment>
<reference evidence="6" key="1">
    <citation type="submission" date="2013-02" db="EMBL/GenBank/DDBJ databases">
        <authorList>
            <person name="Hughes D."/>
        </authorList>
    </citation>
    <scope>NUCLEOTIDE SEQUENCE</scope>
    <source>
        <strain>Durham</strain>
        <strain evidence="6">NC isolate 2 -- Noor lab</strain>
    </source>
</reference>
<dbReference type="STRING" id="36166.T1GJQ5"/>
<evidence type="ECO:0000256" key="2">
    <source>
        <dbReference type="ARBA" id="ARBA00010391"/>
    </source>
</evidence>
<evidence type="ECO:0000256" key="4">
    <source>
        <dbReference type="ARBA" id="ARBA00023242"/>
    </source>
</evidence>
<organism evidence="5 6">
    <name type="scientific">Megaselia scalaris</name>
    <name type="common">Humpbacked fly</name>
    <name type="synonym">Phora scalaris</name>
    <dbReference type="NCBI Taxonomy" id="36166"/>
    <lineage>
        <taxon>Eukaryota</taxon>
        <taxon>Metazoa</taxon>
        <taxon>Ecdysozoa</taxon>
        <taxon>Arthropoda</taxon>
        <taxon>Hexapoda</taxon>
        <taxon>Insecta</taxon>
        <taxon>Pterygota</taxon>
        <taxon>Neoptera</taxon>
        <taxon>Endopterygota</taxon>
        <taxon>Diptera</taxon>
        <taxon>Brachycera</taxon>
        <taxon>Muscomorpha</taxon>
        <taxon>Platypezoidea</taxon>
        <taxon>Phoridae</taxon>
        <taxon>Megaseliini</taxon>
        <taxon>Megaselia</taxon>
    </lineage>
</organism>
<dbReference type="GO" id="GO:0016180">
    <property type="term" value="P:snRNA processing"/>
    <property type="evidence" value="ECO:0007669"/>
    <property type="project" value="InterPro"/>
</dbReference>
<evidence type="ECO:0000256" key="3">
    <source>
        <dbReference type="ARBA" id="ARBA00016811"/>
    </source>
</evidence>
<dbReference type="Pfam" id="PF21045">
    <property type="entry name" value="INT10"/>
    <property type="match status" value="1"/>
</dbReference>
<evidence type="ECO:0000313" key="6">
    <source>
        <dbReference type="Proteomes" id="UP000015102"/>
    </source>
</evidence>
<evidence type="ECO:0000256" key="1">
    <source>
        <dbReference type="ARBA" id="ARBA00004123"/>
    </source>
</evidence>
<reference evidence="5" key="2">
    <citation type="submission" date="2015-06" db="UniProtKB">
        <authorList>
            <consortium name="EnsemblMetazoa"/>
        </authorList>
    </citation>
    <scope>IDENTIFICATION</scope>
</reference>
<dbReference type="PANTHER" id="PTHR16055">
    <property type="entry name" value="INTEGRATOR COMPLEX SUBUNIT 10"/>
    <property type="match status" value="1"/>
</dbReference>
<name>T1GJQ5_MEGSC</name>
<evidence type="ECO:0000313" key="5">
    <source>
        <dbReference type="EnsemblMetazoa" id="MESCA003705-PA"/>
    </source>
</evidence>
<protein>
    <recommendedName>
        <fullName evidence="3">Integrator complex subunit 10</fullName>
    </recommendedName>
</protein>
<dbReference type="EnsemblMetazoa" id="MESCA003705-RA">
    <property type="protein sequence ID" value="MESCA003705-PA"/>
    <property type="gene ID" value="MESCA003705"/>
</dbReference>
<dbReference type="InterPro" id="IPR026164">
    <property type="entry name" value="Int_cplx_su10"/>
</dbReference>
<dbReference type="HOGENOM" id="CLU_822779_0_0_1"/>
<keyword evidence="4" id="KW-0539">Nucleus</keyword>
<dbReference type="PANTHER" id="PTHR16055:SF2">
    <property type="entry name" value="INTEGRATOR COMPLEX SUBUNIT 10"/>
    <property type="match status" value="1"/>
</dbReference>
<proteinExistence type="inferred from homology"/>
<dbReference type="Proteomes" id="UP000015102">
    <property type="component" value="Unassembled WGS sequence"/>
</dbReference>
<comment type="subcellular location">
    <subcellularLocation>
        <location evidence="1">Nucleus</location>
    </subcellularLocation>
</comment>
<sequence length="338" mass="38773">QIVTATDGRTTNEQKFFYSITLFIFSLQEYIQSIQKTKSDETEYVLVQGYNENEISGTGRIESMEPPVITTGSLSTQNVSIAFVTATTCWQILNGELFRLQFNQLLLTLPLNSWISVFMFDLAVYFYHHKEAVKMLDEVKGSSLQRELRILSLILSQGSLTATGFECILKILMELPTVNGTLYENMNMQIKTRHLMLLPLTKKAVVQYCTKAILNCLVRKFLTDPQVSDIVMGNILVLSQLEHPNETAIAEQVFQTIRAKRFFSYMLVPTYIITIDYVEEFAHIWHAYNCEFNFEFLAPQQHLGGGSSRRMEPEELTRVSEKTSSKLLNNKSYTLMMI</sequence>
<keyword evidence="6" id="KW-1185">Reference proteome</keyword>
<dbReference type="GO" id="GO:0032039">
    <property type="term" value="C:integrator complex"/>
    <property type="evidence" value="ECO:0007669"/>
    <property type="project" value="InterPro"/>
</dbReference>